<dbReference type="InterPro" id="IPR002075">
    <property type="entry name" value="NTF2_dom"/>
</dbReference>
<feature type="region of interest" description="Disordered" evidence="4">
    <location>
        <begin position="198"/>
        <end position="248"/>
    </location>
</feature>
<dbReference type="GO" id="GO:1990904">
    <property type="term" value="C:ribonucleoprotein complex"/>
    <property type="evidence" value="ECO:0007669"/>
    <property type="project" value="TreeGrafter"/>
</dbReference>
<dbReference type="InterPro" id="IPR039539">
    <property type="entry name" value="Ras_GTPase_bind_prot"/>
</dbReference>
<dbReference type="PANTHER" id="PTHR10693">
    <property type="entry name" value="RAS GTPASE-ACTIVATING PROTEIN-BINDING PROTEIN"/>
    <property type="match status" value="1"/>
</dbReference>
<reference evidence="7 8" key="1">
    <citation type="submission" date="2013-11" db="EMBL/GenBank/DDBJ databases">
        <title>Draft genome of the bovine lungworm Dictyocaulus viviparus.</title>
        <authorList>
            <person name="Mitreva M."/>
        </authorList>
    </citation>
    <scope>NUCLEOTIDE SEQUENCE [LARGE SCALE GENOMIC DNA]</scope>
    <source>
        <strain evidence="7 8">HannoverDv2000</strain>
    </source>
</reference>
<dbReference type="AlphaFoldDB" id="A0A0D8XZJ1"/>
<dbReference type="SMART" id="SM00360">
    <property type="entry name" value="RRM"/>
    <property type="match status" value="1"/>
</dbReference>
<feature type="compositionally biased region" description="Polar residues" evidence="4">
    <location>
        <begin position="235"/>
        <end position="244"/>
    </location>
</feature>
<organism evidence="7 8">
    <name type="scientific">Dictyocaulus viviparus</name>
    <name type="common">Bovine lungworm</name>
    <dbReference type="NCBI Taxonomy" id="29172"/>
    <lineage>
        <taxon>Eukaryota</taxon>
        <taxon>Metazoa</taxon>
        <taxon>Ecdysozoa</taxon>
        <taxon>Nematoda</taxon>
        <taxon>Chromadorea</taxon>
        <taxon>Rhabditida</taxon>
        <taxon>Rhabditina</taxon>
        <taxon>Rhabditomorpha</taxon>
        <taxon>Strongyloidea</taxon>
        <taxon>Metastrongylidae</taxon>
        <taxon>Dictyocaulus</taxon>
    </lineage>
</organism>
<dbReference type="Gene3D" id="3.30.70.330">
    <property type="match status" value="1"/>
</dbReference>
<dbReference type="PANTHER" id="PTHR10693:SF20">
    <property type="entry name" value="AT27578P"/>
    <property type="match status" value="1"/>
</dbReference>
<feature type="domain" description="NTF2" evidence="6">
    <location>
        <begin position="27"/>
        <end position="134"/>
    </location>
</feature>
<dbReference type="InterPro" id="IPR032710">
    <property type="entry name" value="NTF2-like_dom_sf"/>
</dbReference>
<dbReference type="Gene3D" id="3.10.450.50">
    <property type="match status" value="1"/>
</dbReference>
<dbReference type="Pfam" id="PF02136">
    <property type="entry name" value="NTF2"/>
    <property type="match status" value="1"/>
</dbReference>
<dbReference type="SUPFAM" id="SSF54427">
    <property type="entry name" value="NTF2-like"/>
    <property type="match status" value="1"/>
</dbReference>
<reference evidence="8" key="2">
    <citation type="journal article" date="2016" name="Sci. Rep.">
        <title>Dictyocaulus viviparus genome, variome and transcriptome elucidate lungworm biology and support future intervention.</title>
        <authorList>
            <person name="McNulty S.N."/>
            <person name="Strube C."/>
            <person name="Rosa B.A."/>
            <person name="Martin J.C."/>
            <person name="Tyagi R."/>
            <person name="Choi Y.J."/>
            <person name="Wang Q."/>
            <person name="Hallsworth Pepin K."/>
            <person name="Zhang X."/>
            <person name="Ozersky P."/>
            <person name="Wilson R.K."/>
            <person name="Sternberg P.W."/>
            <person name="Gasser R.B."/>
            <person name="Mitreva M."/>
        </authorList>
    </citation>
    <scope>NUCLEOTIDE SEQUENCE [LARGE SCALE GENOMIC DNA]</scope>
    <source>
        <strain evidence="8">HannoverDv2000</strain>
    </source>
</reference>
<dbReference type="InterPro" id="IPR012677">
    <property type="entry name" value="Nucleotide-bd_a/b_plait_sf"/>
</dbReference>
<keyword evidence="8" id="KW-1185">Reference proteome</keyword>
<dbReference type="CDD" id="cd00780">
    <property type="entry name" value="NTF2"/>
    <property type="match status" value="1"/>
</dbReference>
<dbReference type="GO" id="GO:0010494">
    <property type="term" value="C:cytoplasmic stress granule"/>
    <property type="evidence" value="ECO:0007669"/>
    <property type="project" value="UniProtKB-SubCell"/>
</dbReference>
<dbReference type="SUPFAM" id="SSF54928">
    <property type="entry name" value="RNA-binding domain, RBD"/>
    <property type="match status" value="1"/>
</dbReference>
<sequence length="455" mass="49544">MKMNVVDDLVIRSEPTYTETDPTPDVIGIEFVRQYYTILSKQPGNVHKFYSHESVFVHNDVTVIGQQKIKNCIEQLVEANNRFKIHSVKGSFTSNKGIVLQVCGEVSTRRFFQTFILAQQSAKKFYVQNDIFQFVDVAFHCESQDSPAPPVSNEAPITEAQSVEIDLVQNGHNHSHSSIALSCEEAPILTSVVSHAKVSPVKNPPTAPLAQETSTKGSSPVEEATKSRLDKAKSETTSSPTDNVPKTWAHRVGVGSKNTTAPAAAVATTKSSVTNVANATTTRVQQSTRSNAQANGSANNQGERRIYLGGIIRNIVPDNTNIAEQEIKEAFSKFGDVESVAIPRKVLDQPNDTSRNGFAFISMRTAVDAHNVFQKARKDDRGNYHLQLRLDAFGFDGEVTISEQKDRVDRPGGGFRGGRGAFISRNGANSFSRGNGGNRGRGSGGGFRGGFQNQN</sequence>
<evidence type="ECO:0000256" key="3">
    <source>
        <dbReference type="PROSITE-ProRule" id="PRU00176"/>
    </source>
</evidence>
<dbReference type="PROSITE" id="PS50102">
    <property type="entry name" value="RRM"/>
    <property type="match status" value="1"/>
</dbReference>
<feature type="compositionally biased region" description="Gly residues" evidence="4">
    <location>
        <begin position="411"/>
        <end position="420"/>
    </location>
</feature>
<feature type="compositionally biased region" description="Low complexity" evidence="4">
    <location>
        <begin position="424"/>
        <end position="433"/>
    </location>
</feature>
<evidence type="ECO:0000313" key="7">
    <source>
        <dbReference type="EMBL" id="KJH49885.1"/>
    </source>
</evidence>
<dbReference type="InterPro" id="IPR000504">
    <property type="entry name" value="RRM_dom"/>
</dbReference>
<evidence type="ECO:0000256" key="1">
    <source>
        <dbReference type="ARBA" id="ARBA00004210"/>
    </source>
</evidence>
<feature type="region of interest" description="Disordered" evidence="4">
    <location>
        <begin position="406"/>
        <end position="455"/>
    </location>
</feature>
<dbReference type="Pfam" id="PF00076">
    <property type="entry name" value="RRM_1"/>
    <property type="match status" value="1"/>
</dbReference>
<name>A0A0D8XZJ1_DICVI</name>
<evidence type="ECO:0000256" key="4">
    <source>
        <dbReference type="SAM" id="MobiDB-lite"/>
    </source>
</evidence>
<evidence type="ECO:0000313" key="8">
    <source>
        <dbReference type="Proteomes" id="UP000053766"/>
    </source>
</evidence>
<feature type="compositionally biased region" description="Gly residues" evidence="4">
    <location>
        <begin position="434"/>
        <end position="449"/>
    </location>
</feature>
<dbReference type="OrthoDB" id="339151at2759"/>
<proteinExistence type="predicted"/>
<dbReference type="InterPro" id="IPR035979">
    <property type="entry name" value="RBD_domain_sf"/>
</dbReference>
<gene>
    <name evidence="7" type="ORF">DICVIV_03996</name>
</gene>
<keyword evidence="2 3" id="KW-0694">RNA-binding</keyword>
<comment type="subcellular location">
    <subcellularLocation>
        <location evidence="1">Cytoplasm</location>
        <location evidence="1">Stress granule</location>
    </subcellularLocation>
</comment>
<evidence type="ECO:0000259" key="5">
    <source>
        <dbReference type="PROSITE" id="PS50102"/>
    </source>
</evidence>
<feature type="domain" description="RRM" evidence="5">
    <location>
        <begin position="304"/>
        <end position="406"/>
    </location>
</feature>
<protein>
    <submittedName>
        <fullName evidence="7">Nuclear transport factor 2 domain protein</fullName>
    </submittedName>
</protein>
<evidence type="ECO:0000259" key="6">
    <source>
        <dbReference type="PROSITE" id="PS50177"/>
    </source>
</evidence>
<dbReference type="PROSITE" id="PS50177">
    <property type="entry name" value="NTF2_DOMAIN"/>
    <property type="match status" value="1"/>
</dbReference>
<dbReference type="GO" id="GO:0003729">
    <property type="term" value="F:mRNA binding"/>
    <property type="evidence" value="ECO:0007669"/>
    <property type="project" value="TreeGrafter"/>
</dbReference>
<accession>A0A0D8XZJ1</accession>
<dbReference type="InterPro" id="IPR018222">
    <property type="entry name" value="Nuclear_transport_factor_2_euk"/>
</dbReference>
<dbReference type="EMBL" id="KN716221">
    <property type="protein sequence ID" value="KJH49885.1"/>
    <property type="molecule type" value="Genomic_DNA"/>
</dbReference>
<dbReference type="Proteomes" id="UP000053766">
    <property type="component" value="Unassembled WGS sequence"/>
</dbReference>
<dbReference type="STRING" id="29172.A0A0D8XZJ1"/>
<feature type="compositionally biased region" description="Basic and acidic residues" evidence="4">
    <location>
        <begin position="223"/>
        <end position="234"/>
    </location>
</feature>
<evidence type="ECO:0000256" key="2">
    <source>
        <dbReference type="ARBA" id="ARBA00022884"/>
    </source>
</evidence>
<dbReference type="GO" id="GO:0005829">
    <property type="term" value="C:cytosol"/>
    <property type="evidence" value="ECO:0007669"/>
    <property type="project" value="TreeGrafter"/>
</dbReference>